<protein>
    <submittedName>
        <fullName evidence="2">Uncharacterized protein</fullName>
    </submittedName>
</protein>
<evidence type="ECO:0000313" key="2">
    <source>
        <dbReference type="EMBL" id="KAK1135530.1"/>
    </source>
</evidence>
<gene>
    <name evidence="2" type="ORF">K0M31_000116</name>
</gene>
<evidence type="ECO:0000313" key="3">
    <source>
        <dbReference type="Proteomes" id="UP001177670"/>
    </source>
</evidence>
<evidence type="ECO:0000256" key="1">
    <source>
        <dbReference type="SAM" id="MobiDB-lite"/>
    </source>
</evidence>
<feature type="compositionally biased region" description="Basic and acidic residues" evidence="1">
    <location>
        <begin position="46"/>
        <end position="59"/>
    </location>
</feature>
<organism evidence="2 3">
    <name type="scientific">Melipona bicolor</name>
    <dbReference type="NCBI Taxonomy" id="60889"/>
    <lineage>
        <taxon>Eukaryota</taxon>
        <taxon>Metazoa</taxon>
        <taxon>Ecdysozoa</taxon>
        <taxon>Arthropoda</taxon>
        <taxon>Hexapoda</taxon>
        <taxon>Insecta</taxon>
        <taxon>Pterygota</taxon>
        <taxon>Neoptera</taxon>
        <taxon>Endopterygota</taxon>
        <taxon>Hymenoptera</taxon>
        <taxon>Apocrita</taxon>
        <taxon>Aculeata</taxon>
        <taxon>Apoidea</taxon>
        <taxon>Anthophila</taxon>
        <taxon>Apidae</taxon>
        <taxon>Melipona</taxon>
    </lineage>
</organism>
<keyword evidence="3" id="KW-1185">Reference proteome</keyword>
<sequence>MPSHSWTPTIPNIKKTKKHSSSTLPSMGRVSSKSITSIRIPVESETETRKKEKEKERGKVKGKVATL</sequence>
<comment type="caution">
    <text evidence="2">The sequence shown here is derived from an EMBL/GenBank/DDBJ whole genome shotgun (WGS) entry which is preliminary data.</text>
</comment>
<dbReference type="AlphaFoldDB" id="A0AA40KWG6"/>
<dbReference type="Proteomes" id="UP001177670">
    <property type="component" value="Unassembled WGS sequence"/>
</dbReference>
<proteinExistence type="predicted"/>
<accession>A0AA40KWG6</accession>
<feature type="compositionally biased region" description="Polar residues" evidence="1">
    <location>
        <begin position="21"/>
        <end position="37"/>
    </location>
</feature>
<name>A0AA40KWG6_9HYME</name>
<dbReference type="EMBL" id="JAHYIQ010000001">
    <property type="protein sequence ID" value="KAK1135530.1"/>
    <property type="molecule type" value="Genomic_DNA"/>
</dbReference>
<feature type="region of interest" description="Disordered" evidence="1">
    <location>
        <begin position="1"/>
        <end position="67"/>
    </location>
</feature>
<reference evidence="2" key="1">
    <citation type="submission" date="2021-10" db="EMBL/GenBank/DDBJ databases">
        <title>Melipona bicolor Genome sequencing and assembly.</title>
        <authorList>
            <person name="Araujo N.S."/>
            <person name="Arias M.C."/>
        </authorList>
    </citation>
    <scope>NUCLEOTIDE SEQUENCE</scope>
    <source>
        <strain evidence="2">USP_2M_L1-L4_2017</strain>
        <tissue evidence="2">Whole body</tissue>
    </source>
</reference>